<gene>
    <name evidence="1" type="ORF">CTOB1V02_LOCUS13090</name>
</gene>
<dbReference type="AlphaFoldDB" id="A0A7R8WR23"/>
<proteinExistence type="predicted"/>
<organism evidence="1">
    <name type="scientific">Cyprideis torosa</name>
    <dbReference type="NCBI Taxonomy" id="163714"/>
    <lineage>
        <taxon>Eukaryota</taxon>
        <taxon>Metazoa</taxon>
        <taxon>Ecdysozoa</taxon>
        <taxon>Arthropoda</taxon>
        <taxon>Crustacea</taxon>
        <taxon>Oligostraca</taxon>
        <taxon>Ostracoda</taxon>
        <taxon>Podocopa</taxon>
        <taxon>Podocopida</taxon>
        <taxon>Cytherocopina</taxon>
        <taxon>Cytheroidea</taxon>
        <taxon>Cytherideidae</taxon>
        <taxon>Cyprideis</taxon>
    </lineage>
</organism>
<reference evidence="1" key="1">
    <citation type="submission" date="2020-11" db="EMBL/GenBank/DDBJ databases">
        <authorList>
            <person name="Tran Van P."/>
        </authorList>
    </citation>
    <scope>NUCLEOTIDE SEQUENCE</scope>
</reference>
<protein>
    <submittedName>
        <fullName evidence="1">Uncharacterized protein</fullName>
    </submittedName>
</protein>
<name>A0A7R8WR23_9CRUS</name>
<dbReference type="EMBL" id="OB671997">
    <property type="protein sequence ID" value="CAD7235274.1"/>
    <property type="molecule type" value="Genomic_DNA"/>
</dbReference>
<evidence type="ECO:0000313" key="1">
    <source>
        <dbReference type="EMBL" id="CAD7235274.1"/>
    </source>
</evidence>
<feature type="non-terminal residue" evidence="1">
    <location>
        <position position="68"/>
    </location>
</feature>
<accession>A0A7R8WR23</accession>
<sequence length="68" mass="8081">MCIIERYVQEATCEWQDPTRRRPDLRLTLKQRKGGREVQADQEAVQLLGVTWHFIQKATDPVDRLRCQ</sequence>